<sequence length="318" mass="33064">MDYGVDVSNHNAVNDWAAVRGNGITFASILLTQGDYFASPDAAAQVSAARAAGITPGGYHFGDPNVSVAANVSAFVTRATALGVLSPGSFLPMLDVEQSSADGITWTADTADAFVRDWIAGVRAATGVRRIAVYANLSFWQGLLHPDAWADGDTYLWLALYNGSPGDTGGYTHPRLALHQHTDQGNVPGVAGSLDRDVTVGSFTLSDLTLTPAADTGGDLLVALEQWKQDRIFERILSMSQGVAGQNFDGDQFAREEQERQALAKQVTDLATAVADLAAKVDKISAGGVDTADLAAQVAAKITVTGTVQATGAAPVVG</sequence>
<protein>
    <submittedName>
        <fullName evidence="4">GH25 family lysozyme M1 (1,4-beta-N-acetylmuramidase)</fullName>
    </submittedName>
</protein>
<comment type="similarity">
    <text evidence="1">Belongs to the glycosyl hydrolase 25 family.</text>
</comment>
<dbReference type="Gene3D" id="3.20.20.80">
    <property type="entry name" value="Glycosidases"/>
    <property type="match status" value="1"/>
</dbReference>
<comment type="caution">
    <text evidence="4">The sequence shown here is derived from an EMBL/GenBank/DDBJ whole genome shotgun (WGS) entry which is preliminary data.</text>
</comment>
<evidence type="ECO:0000256" key="2">
    <source>
        <dbReference type="ARBA" id="ARBA00022801"/>
    </source>
</evidence>
<dbReference type="InterPro" id="IPR017853">
    <property type="entry name" value="GH"/>
</dbReference>
<dbReference type="PANTHER" id="PTHR34135">
    <property type="entry name" value="LYSOZYME"/>
    <property type="match status" value="1"/>
</dbReference>
<keyword evidence="2" id="KW-0378">Hydrolase</keyword>
<proteinExistence type="inferred from homology"/>
<keyword evidence="3" id="KW-0326">Glycosidase</keyword>
<gene>
    <name evidence="4" type="ORF">BC739_003147</name>
</gene>
<evidence type="ECO:0000313" key="5">
    <source>
        <dbReference type="Proteomes" id="UP000517916"/>
    </source>
</evidence>
<dbReference type="Pfam" id="PF01183">
    <property type="entry name" value="Glyco_hydro_25"/>
    <property type="match status" value="1"/>
</dbReference>
<keyword evidence="5" id="KW-1185">Reference proteome</keyword>
<name>A0ABR6BGD6_9PSEU</name>
<dbReference type="PROSITE" id="PS51904">
    <property type="entry name" value="GLYCOSYL_HYDROL_F25_2"/>
    <property type="match status" value="1"/>
</dbReference>
<organism evidence="4 5">
    <name type="scientific">Kutzneria viridogrisea</name>
    <dbReference type="NCBI Taxonomy" id="47990"/>
    <lineage>
        <taxon>Bacteria</taxon>
        <taxon>Bacillati</taxon>
        <taxon>Actinomycetota</taxon>
        <taxon>Actinomycetes</taxon>
        <taxon>Pseudonocardiales</taxon>
        <taxon>Pseudonocardiaceae</taxon>
        <taxon>Kutzneria</taxon>
    </lineage>
</organism>
<evidence type="ECO:0000256" key="1">
    <source>
        <dbReference type="ARBA" id="ARBA00010646"/>
    </source>
</evidence>
<dbReference type="CDD" id="cd00599">
    <property type="entry name" value="GH25_muramidase"/>
    <property type="match status" value="1"/>
</dbReference>
<reference evidence="4 5" key="1">
    <citation type="submission" date="2020-08" db="EMBL/GenBank/DDBJ databases">
        <title>Genomic Encyclopedia of Archaeal and Bacterial Type Strains, Phase II (KMG-II): from individual species to whole genera.</title>
        <authorList>
            <person name="Goeker M."/>
        </authorList>
    </citation>
    <scope>NUCLEOTIDE SEQUENCE [LARGE SCALE GENOMIC DNA]</scope>
    <source>
        <strain evidence="4 5">DSM 43850</strain>
    </source>
</reference>
<dbReference type="SMART" id="SM00641">
    <property type="entry name" value="Glyco_25"/>
    <property type="match status" value="1"/>
</dbReference>
<evidence type="ECO:0000313" key="4">
    <source>
        <dbReference type="EMBL" id="MBA8925948.1"/>
    </source>
</evidence>
<dbReference type="SUPFAM" id="SSF51445">
    <property type="entry name" value="(Trans)glycosidases"/>
    <property type="match status" value="1"/>
</dbReference>
<dbReference type="EMBL" id="JACJID010000002">
    <property type="protein sequence ID" value="MBA8925948.1"/>
    <property type="molecule type" value="Genomic_DNA"/>
</dbReference>
<dbReference type="Proteomes" id="UP000517916">
    <property type="component" value="Unassembled WGS sequence"/>
</dbReference>
<dbReference type="RefSeq" id="WP_182837563.1">
    <property type="nucleotide sequence ID" value="NZ_BAAABQ010000059.1"/>
</dbReference>
<dbReference type="InterPro" id="IPR018077">
    <property type="entry name" value="Glyco_hydro_fam25_subgr"/>
</dbReference>
<evidence type="ECO:0000256" key="3">
    <source>
        <dbReference type="ARBA" id="ARBA00023295"/>
    </source>
</evidence>
<accession>A0ABR6BGD6</accession>
<dbReference type="InterPro" id="IPR002053">
    <property type="entry name" value="Glyco_hydro_25"/>
</dbReference>
<dbReference type="PANTHER" id="PTHR34135:SF2">
    <property type="entry name" value="LYSOZYME"/>
    <property type="match status" value="1"/>
</dbReference>